<feature type="compositionally biased region" description="Low complexity" evidence="1">
    <location>
        <begin position="59"/>
        <end position="68"/>
    </location>
</feature>
<proteinExistence type="predicted"/>
<evidence type="ECO:0000313" key="3">
    <source>
        <dbReference type="Proteomes" id="UP000288805"/>
    </source>
</evidence>
<feature type="region of interest" description="Disordered" evidence="1">
    <location>
        <begin position="1"/>
        <end position="68"/>
    </location>
</feature>
<evidence type="ECO:0000313" key="2">
    <source>
        <dbReference type="EMBL" id="RVW12781.1"/>
    </source>
</evidence>
<evidence type="ECO:0000256" key="1">
    <source>
        <dbReference type="SAM" id="MobiDB-lite"/>
    </source>
</evidence>
<organism evidence="2 3">
    <name type="scientific">Vitis vinifera</name>
    <name type="common">Grape</name>
    <dbReference type="NCBI Taxonomy" id="29760"/>
    <lineage>
        <taxon>Eukaryota</taxon>
        <taxon>Viridiplantae</taxon>
        <taxon>Streptophyta</taxon>
        <taxon>Embryophyta</taxon>
        <taxon>Tracheophyta</taxon>
        <taxon>Spermatophyta</taxon>
        <taxon>Magnoliopsida</taxon>
        <taxon>eudicotyledons</taxon>
        <taxon>Gunneridae</taxon>
        <taxon>Pentapetalae</taxon>
        <taxon>rosids</taxon>
        <taxon>Vitales</taxon>
        <taxon>Vitaceae</taxon>
        <taxon>Viteae</taxon>
        <taxon>Vitis</taxon>
    </lineage>
</organism>
<reference evidence="2 3" key="1">
    <citation type="journal article" date="2018" name="PLoS Genet.">
        <title>Population sequencing reveals clonal diversity and ancestral inbreeding in the grapevine cultivar Chardonnay.</title>
        <authorList>
            <person name="Roach M.J."/>
            <person name="Johnson D.L."/>
            <person name="Bohlmann J."/>
            <person name="van Vuuren H.J."/>
            <person name="Jones S.J."/>
            <person name="Pretorius I.S."/>
            <person name="Schmidt S.A."/>
            <person name="Borneman A.R."/>
        </authorList>
    </citation>
    <scope>NUCLEOTIDE SEQUENCE [LARGE SCALE GENOMIC DNA]</scope>
    <source>
        <strain evidence="3">cv. Chardonnay</strain>
        <tissue evidence="2">Leaf</tissue>
    </source>
</reference>
<name>A0A438BP95_VITVI</name>
<protein>
    <submittedName>
        <fullName evidence="2">Uncharacterized protein</fullName>
    </submittedName>
</protein>
<feature type="compositionally biased region" description="Pro residues" evidence="1">
    <location>
        <begin position="46"/>
        <end position="58"/>
    </location>
</feature>
<feature type="compositionally biased region" description="Basic and acidic residues" evidence="1">
    <location>
        <begin position="15"/>
        <end position="24"/>
    </location>
</feature>
<dbReference type="EMBL" id="QGNW01002681">
    <property type="protein sequence ID" value="RVW12781.1"/>
    <property type="molecule type" value="Genomic_DNA"/>
</dbReference>
<comment type="caution">
    <text evidence="2">The sequence shown here is derived from an EMBL/GenBank/DDBJ whole genome shotgun (WGS) entry which is preliminary data.</text>
</comment>
<gene>
    <name evidence="2" type="ORF">CK203_108802</name>
</gene>
<accession>A0A438BP95</accession>
<sequence length="142" mass="15089">MIPYGAELGAPTGLEHLKIPHSEQPEEPQLVEMPAPTAPIPEVTPSAPPATPGTPPVIPSISEPPLSSEPRIAISISDSSCHQEQIIATQTQHTAILRQIQHHLEQTIPPEEPTIGEIEASIPSILTFAAEPSSSHHPPTTI</sequence>
<dbReference type="AlphaFoldDB" id="A0A438BP95"/>
<dbReference type="Proteomes" id="UP000288805">
    <property type="component" value="Unassembled WGS sequence"/>
</dbReference>